<organism evidence="2 3">
    <name type="scientific">Striga asiatica</name>
    <name type="common">Asiatic witchweed</name>
    <name type="synonym">Buchnera asiatica</name>
    <dbReference type="NCBI Taxonomy" id="4170"/>
    <lineage>
        <taxon>Eukaryota</taxon>
        <taxon>Viridiplantae</taxon>
        <taxon>Streptophyta</taxon>
        <taxon>Embryophyta</taxon>
        <taxon>Tracheophyta</taxon>
        <taxon>Spermatophyta</taxon>
        <taxon>Magnoliopsida</taxon>
        <taxon>eudicotyledons</taxon>
        <taxon>Gunneridae</taxon>
        <taxon>Pentapetalae</taxon>
        <taxon>asterids</taxon>
        <taxon>lamiids</taxon>
        <taxon>Lamiales</taxon>
        <taxon>Orobanchaceae</taxon>
        <taxon>Buchnereae</taxon>
        <taxon>Striga</taxon>
    </lineage>
</organism>
<evidence type="ECO:0000313" key="3">
    <source>
        <dbReference type="Proteomes" id="UP000325081"/>
    </source>
</evidence>
<feature type="non-terminal residue" evidence="2">
    <location>
        <position position="270"/>
    </location>
</feature>
<dbReference type="AlphaFoldDB" id="A0A5A7QXV1"/>
<evidence type="ECO:0000256" key="1">
    <source>
        <dbReference type="SAM" id="MobiDB-lite"/>
    </source>
</evidence>
<gene>
    <name evidence="2" type="ORF">STAS_27079</name>
</gene>
<feature type="region of interest" description="Disordered" evidence="1">
    <location>
        <begin position="49"/>
        <end position="204"/>
    </location>
</feature>
<proteinExistence type="predicted"/>
<feature type="compositionally biased region" description="Basic residues" evidence="1">
    <location>
        <begin position="149"/>
        <end position="159"/>
    </location>
</feature>
<feature type="compositionally biased region" description="Low complexity" evidence="1">
    <location>
        <begin position="62"/>
        <end position="73"/>
    </location>
</feature>
<accession>A0A5A7QXV1</accession>
<comment type="caution">
    <text evidence="2">The sequence shown here is derived from an EMBL/GenBank/DDBJ whole genome shotgun (WGS) entry which is preliminary data.</text>
</comment>
<evidence type="ECO:0000313" key="2">
    <source>
        <dbReference type="EMBL" id="GER49812.1"/>
    </source>
</evidence>
<protein>
    <submittedName>
        <fullName evidence="2">Uncharacterized protein</fullName>
    </submittedName>
</protein>
<keyword evidence="3" id="KW-1185">Reference proteome</keyword>
<feature type="compositionally biased region" description="Low complexity" evidence="1">
    <location>
        <begin position="82"/>
        <end position="127"/>
    </location>
</feature>
<name>A0A5A7QXV1_STRAF</name>
<feature type="non-terminal residue" evidence="2">
    <location>
        <position position="1"/>
    </location>
</feature>
<dbReference type="EMBL" id="BKCP01008848">
    <property type="protein sequence ID" value="GER49812.1"/>
    <property type="molecule type" value="Genomic_DNA"/>
</dbReference>
<reference evidence="3" key="1">
    <citation type="journal article" date="2019" name="Curr. Biol.">
        <title>Genome Sequence of Striga asiatica Provides Insight into the Evolution of Plant Parasitism.</title>
        <authorList>
            <person name="Yoshida S."/>
            <person name="Kim S."/>
            <person name="Wafula E.K."/>
            <person name="Tanskanen J."/>
            <person name="Kim Y.M."/>
            <person name="Honaas L."/>
            <person name="Yang Z."/>
            <person name="Spallek T."/>
            <person name="Conn C.E."/>
            <person name="Ichihashi Y."/>
            <person name="Cheong K."/>
            <person name="Cui S."/>
            <person name="Der J.P."/>
            <person name="Gundlach H."/>
            <person name="Jiao Y."/>
            <person name="Hori C."/>
            <person name="Ishida J.K."/>
            <person name="Kasahara H."/>
            <person name="Kiba T."/>
            <person name="Kim M.S."/>
            <person name="Koo N."/>
            <person name="Laohavisit A."/>
            <person name="Lee Y.H."/>
            <person name="Lumba S."/>
            <person name="McCourt P."/>
            <person name="Mortimer J.C."/>
            <person name="Mutuku J.M."/>
            <person name="Nomura T."/>
            <person name="Sasaki-Sekimoto Y."/>
            <person name="Seto Y."/>
            <person name="Wang Y."/>
            <person name="Wakatake T."/>
            <person name="Sakakibara H."/>
            <person name="Demura T."/>
            <person name="Yamaguchi S."/>
            <person name="Yoneyama K."/>
            <person name="Manabe R.I."/>
            <person name="Nelson D.C."/>
            <person name="Schulman A.H."/>
            <person name="Timko M.P."/>
            <person name="dePamphilis C.W."/>
            <person name="Choi D."/>
            <person name="Shirasu K."/>
        </authorList>
    </citation>
    <scope>NUCLEOTIDE SEQUENCE [LARGE SCALE GENOMIC DNA]</scope>
    <source>
        <strain evidence="3">cv. UVA1</strain>
    </source>
</reference>
<sequence>SRDNKKTPIIPFPQKLLKQKNFVLCVCVCPCANIPHLFRKTCTNKNTFTKSDTRSSPHHHPSASSPEAPWAKPLGQAPHTLPAPADDVAPDAKTSTSPPSLSSSLHPHSPETPSYTHPPSLASSPSHHSPPPPPPPPPPLPVQSPHIPLSRKYHNRPTRAPRPAPHPMRKCIHEPTRLVLPDSKLPARLGKPGPDPVESGPELGGRLRVKPAHLQLERGSRHHAVDHRVQTGHPVLVVVSGPHFVFGERKLGSVPVEVVEVRVRDVHSFP</sequence>
<feature type="compositionally biased region" description="Pro residues" evidence="1">
    <location>
        <begin position="128"/>
        <end position="142"/>
    </location>
</feature>
<dbReference type="Proteomes" id="UP000325081">
    <property type="component" value="Unassembled WGS sequence"/>
</dbReference>